<dbReference type="Proteomes" id="UP000595095">
    <property type="component" value="Chromosome"/>
</dbReference>
<reference evidence="2 3" key="1">
    <citation type="submission" date="2020-11" db="EMBL/GenBank/DDBJ databases">
        <title>Complete genome sequence for Salinimonas sp. strain G2-b.</title>
        <authorList>
            <person name="Park S.-J."/>
        </authorList>
    </citation>
    <scope>NUCLEOTIDE SEQUENCE [LARGE SCALE GENOMIC DNA]</scope>
    <source>
        <strain evidence="2 3">G2-b</strain>
    </source>
</reference>
<dbReference type="GO" id="GO:0005737">
    <property type="term" value="C:cytoplasm"/>
    <property type="evidence" value="ECO:0007669"/>
    <property type="project" value="TreeGrafter"/>
</dbReference>
<evidence type="ECO:0000313" key="2">
    <source>
        <dbReference type="EMBL" id="QPG06091.1"/>
    </source>
</evidence>
<dbReference type="RefSeq" id="WP_195811168.1">
    <property type="nucleotide sequence ID" value="NZ_CP064795.1"/>
</dbReference>
<feature type="domain" description="NAD-dependent epimerase/dehydratase" evidence="1">
    <location>
        <begin position="10"/>
        <end position="200"/>
    </location>
</feature>
<organism evidence="2 3">
    <name type="scientific">Salinimonas marina</name>
    <dbReference type="NCBI Taxonomy" id="2785918"/>
    <lineage>
        <taxon>Bacteria</taxon>
        <taxon>Pseudomonadati</taxon>
        <taxon>Pseudomonadota</taxon>
        <taxon>Gammaproteobacteria</taxon>
        <taxon>Alteromonadales</taxon>
        <taxon>Alteromonadaceae</taxon>
        <taxon>Alteromonas/Salinimonas group</taxon>
        <taxon>Salinimonas</taxon>
    </lineage>
</organism>
<dbReference type="InterPro" id="IPR036291">
    <property type="entry name" value="NAD(P)-bd_dom_sf"/>
</dbReference>
<dbReference type="Pfam" id="PF01370">
    <property type="entry name" value="Epimerase"/>
    <property type="match status" value="1"/>
</dbReference>
<proteinExistence type="predicted"/>
<protein>
    <submittedName>
        <fullName evidence="2">NAD-dependent epimerase/dehydratase family protein</fullName>
    </submittedName>
</protein>
<sequence length="270" mass="29441">MTNLTLCGCGWLGQHLVRRLPSEYQVLGTTRSADNAARLSQLQVLPHCYLLGDDPQALSRTNGASPVILNIPPGARKKPLDPAFVDNMKTLIDAFFAAGSTYLIFISTTAVYGDQNSTITEQTARQPVTASGSAHVEIEDYLQQHYANKSVVIRLAGLIGADRHPIHFLSGRSLDKGEQVVNLVHEADVCQAILSLLKTPITGAALHLCALKHPKRGHFYNTSAQKKGLEAPVFNFDFDTLPASGKRIDAQHSWKQLGVAPIYADPYDML</sequence>
<dbReference type="InterPro" id="IPR051783">
    <property type="entry name" value="NAD(P)-dependent_oxidoreduct"/>
</dbReference>
<dbReference type="EMBL" id="CP064795">
    <property type="protein sequence ID" value="QPG06091.1"/>
    <property type="molecule type" value="Genomic_DNA"/>
</dbReference>
<evidence type="ECO:0000259" key="1">
    <source>
        <dbReference type="Pfam" id="PF01370"/>
    </source>
</evidence>
<name>A0A7S9HDZ0_9ALTE</name>
<dbReference type="PANTHER" id="PTHR48079:SF6">
    <property type="entry name" value="NAD(P)-BINDING DOMAIN-CONTAINING PROTEIN-RELATED"/>
    <property type="match status" value="1"/>
</dbReference>
<accession>A0A7S9HDZ0</accession>
<dbReference type="PANTHER" id="PTHR48079">
    <property type="entry name" value="PROTEIN YEEZ"/>
    <property type="match status" value="1"/>
</dbReference>
<dbReference type="KEGG" id="smaa:IT774_02355"/>
<dbReference type="AlphaFoldDB" id="A0A7S9HDZ0"/>
<dbReference type="GO" id="GO:0004029">
    <property type="term" value="F:aldehyde dehydrogenase (NAD+) activity"/>
    <property type="evidence" value="ECO:0007669"/>
    <property type="project" value="TreeGrafter"/>
</dbReference>
<dbReference type="SUPFAM" id="SSF51735">
    <property type="entry name" value="NAD(P)-binding Rossmann-fold domains"/>
    <property type="match status" value="1"/>
</dbReference>
<gene>
    <name evidence="2" type="ORF">IT774_02355</name>
</gene>
<dbReference type="InterPro" id="IPR001509">
    <property type="entry name" value="Epimerase_deHydtase"/>
</dbReference>
<keyword evidence="3" id="KW-1185">Reference proteome</keyword>
<evidence type="ECO:0000313" key="3">
    <source>
        <dbReference type="Proteomes" id="UP000595095"/>
    </source>
</evidence>
<dbReference type="Gene3D" id="3.40.50.720">
    <property type="entry name" value="NAD(P)-binding Rossmann-like Domain"/>
    <property type="match status" value="1"/>
</dbReference>